<dbReference type="HAMAP" id="MF_00063">
    <property type="entry name" value="CysH"/>
    <property type="match status" value="1"/>
</dbReference>
<comment type="caution">
    <text evidence="3">Lacks conserved residue(s) required for the propagation of feature annotation.</text>
</comment>
<comment type="function">
    <text evidence="3">Catalyzes the formation of sulfite from phosphoadenosine 5'-phosphosulfate (PAPS) using thioredoxin as an electron donor.</text>
</comment>
<evidence type="ECO:0000256" key="1">
    <source>
        <dbReference type="ARBA" id="ARBA00009732"/>
    </source>
</evidence>
<dbReference type="Pfam" id="PF01507">
    <property type="entry name" value="PAPS_reduct"/>
    <property type="match status" value="1"/>
</dbReference>
<sequence>MTNLILFGLVNIHQGYKKQRHMVHTLKAPVQPISFDLDELNQRFEGAHPREILAWCINNMRQGLVQSTAFGVTGMVIMDMLYRDLQPNPPVPVIFVDTLHHFQETLDLVAKSKAHYNLDLYIYKNREASDRDEFAHQHGYALWQKDIHQFHVLTKVEPFQRAMDELNVKAWINGRRRDQASTRAEIPIFEIDKHGRLKINPLACWTRKETWKYVFDYGVPYNVLHDQGYASIGDEPLTTPVAHGEHERAGRWRDSDKTECGLHI</sequence>
<dbReference type="NCBIfam" id="NF002537">
    <property type="entry name" value="PRK02090.1"/>
    <property type="match status" value="1"/>
</dbReference>
<evidence type="ECO:0000313" key="6">
    <source>
        <dbReference type="EMBL" id="XCM36198.1"/>
    </source>
</evidence>
<dbReference type="PANTHER" id="PTHR46509:SF1">
    <property type="entry name" value="PHOSPHOADENOSINE PHOSPHOSULFATE REDUCTASE"/>
    <property type="match status" value="1"/>
</dbReference>
<dbReference type="GO" id="GO:0070814">
    <property type="term" value="P:hydrogen sulfide biosynthetic process"/>
    <property type="evidence" value="ECO:0007669"/>
    <property type="project" value="UniProtKB-UniRule"/>
</dbReference>
<dbReference type="CDD" id="cd23945">
    <property type="entry name" value="PAPS_reductase"/>
    <property type="match status" value="1"/>
</dbReference>
<name>A0AAU8JAH7_9CYAN</name>
<evidence type="ECO:0000259" key="5">
    <source>
        <dbReference type="Pfam" id="PF01507"/>
    </source>
</evidence>
<evidence type="ECO:0000256" key="4">
    <source>
        <dbReference type="SAM" id="MobiDB-lite"/>
    </source>
</evidence>
<dbReference type="Gene3D" id="3.40.50.620">
    <property type="entry name" value="HUPs"/>
    <property type="match status" value="1"/>
</dbReference>
<dbReference type="InterPro" id="IPR004511">
    <property type="entry name" value="PAPS/APS_Rdtase"/>
</dbReference>
<dbReference type="SUPFAM" id="SSF52402">
    <property type="entry name" value="Adenine nucleotide alpha hydrolases-like"/>
    <property type="match status" value="1"/>
</dbReference>
<proteinExistence type="inferred from homology"/>
<protein>
    <recommendedName>
        <fullName evidence="3">Phosphoadenosine 5'-phosphosulfate reductase</fullName>
        <shortName evidence="3">PAPS reductase</shortName>
        <ecNumber evidence="3">1.8.4.8</ecNumber>
    </recommendedName>
    <alternativeName>
        <fullName evidence="3">3'-phosphoadenylylsulfate reductase</fullName>
    </alternativeName>
    <alternativeName>
        <fullName evidence="3">PAPS reductase, thioredoxin dependent</fullName>
    </alternativeName>
    <alternativeName>
        <fullName evidence="3">PAPS sulfotransferase</fullName>
    </alternativeName>
    <alternativeName>
        <fullName evidence="3">PAdoPS reductase</fullName>
    </alternativeName>
</protein>
<feature type="active site" description="Nucleophile; cysteine thiosulfonate intermediate" evidence="3">
    <location>
        <position position="260"/>
    </location>
</feature>
<comment type="subcellular location">
    <subcellularLocation>
        <location evidence="3">Cytoplasm</location>
    </subcellularLocation>
</comment>
<dbReference type="EMBL" id="CP159837">
    <property type="protein sequence ID" value="XCM36198.1"/>
    <property type="molecule type" value="Genomic_DNA"/>
</dbReference>
<dbReference type="RefSeq" id="WP_231636501.1">
    <property type="nucleotide sequence ID" value="NZ_CP159837.1"/>
</dbReference>
<dbReference type="InterPro" id="IPR014729">
    <property type="entry name" value="Rossmann-like_a/b/a_fold"/>
</dbReference>
<feature type="region of interest" description="Disordered" evidence="4">
    <location>
        <begin position="244"/>
        <end position="264"/>
    </location>
</feature>
<accession>A0AAU8JAH7</accession>
<dbReference type="AlphaFoldDB" id="A0AAU8JAH7"/>
<keyword evidence="3" id="KW-0963">Cytoplasm</keyword>
<keyword evidence="2 3" id="KW-0560">Oxidoreductase</keyword>
<dbReference type="InterPro" id="IPR002500">
    <property type="entry name" value="PAPS_reduct_dom"/>
</dbReference>
<evidence type="ECO:0000256" key="3">
    <source>
        <dbReference type="HAMAP-Rule" id="MF_00063"/>
    </source>
</evidence>
<dbReference type="NCBIfam" id="TIGR00434">
    <property type="entry name" value="cysH"/>
    <property type="match status" value="1"/>
</dbReference>
<dbReference type="GO" id="GO:0004604">
    <property type="term" value="F:phosphoadenylyl-sulfate reductase (thioredoxin) activity"/>
    <property type="evidence" value="ECO:0007669"/>
    <property type="project" value="UniProtKB-UniRule"/>
</dbReference>
<dbReference type="GO" id="GO:0005737">
    <property type="term" value="C:cytoplasm"/>
    <property type="evidence" value="ECO:0007669"/>
    <property type="project" value="UniProtKB-SubCell"/>
</dbReference>
<gene>
    <name evidence="3 6" type="primary">cysH</name>
    <name evidence="6" type="ORF">ABWT76_004937</name>
</gene>
<dbReference type="EC" id="1.8.4.8" evidence="3"/>
<comment type="similarity">
    <text evidence="1 3">Belongs to the PAPS reductase family. CysH subfamily.</text>
</comment>
<dbReference type="PIRSF" id="PIRSF000857">
    <property type="entry name" value="PAPS_reductase"/>
    <property type="match status" value="1"/>
</dbReference>
<dbReference type="GO" id="GO:0019379">
    <property type="term" value="P:sulfate assimilation, phosphoadenylyl sulfate reduction by phosphoadenylyl-sulfate reductase (thioredoxin)"/>
    <property type="evidence" value="ECO:0007669"/>
    <property type="project" value="UniProtKB-UniRule"/>
</dbReference>
<comment type="pathway">
    <text evidence="3">Sulfur metabolism; hydrogen sulfide biosynthesis; sulfite from sulfate: step 3/3.</text>
</comment>
<dbReference type="PANTHER" id="PTHR46509">
    <property type="entry name" value="PHOSPHOADENOSINE PHOSPHOSULFATE REDUCTASE"/>
    <property type="match status" value="1"/>
</dbReference>
<reference evidence="6" key="1">
    <citation type="submission" date="2024-07" db="EMBL/GenBank/DDBJ databases">
        <authorList>
            <person name="Kim Y.J."/>
            <person name="Jeong J.Y."/>
        </authorList>
    </citation>
    <scope>NUCLEOTIDE SEQUENCE</scope>
    <source>
        <strain evidence="6">GIHE-MW2</strain>
    </source>
</reference>
<comment type="catalytic activity">
    <reaction evidence="3">
        <text>[thioredoxin]-disulfide + sulfite + adenosine 3',5'-bisphosphate + 2 H(+) = [thioredoxin]-dithiol + 3'-phosphoadenylyl sulfate</text>
        <dbReference type="Rhea" id="RHEA:11724"/>
        <dbReference type="Rhea" id="RHEA-COMP:10698"/>
        <dbReference type="Rhea" id="RHEA-COMP:10700"/>
        <dbReference type="ChEBI" id="CHEBI:15378"/>
        <dbReference type="ChEBI" id="CHEBI:17359"/>
        <dbReference type="ChEBI" id="CHEBI:29950"/>
        <dbReference type="ChEBI" id="CHEBI:50058"/>
        <dbReference type="ChEBI" id="CHEBI:58339"/>
        <dbReference type="ChEBI" id="CHEBI:58343"/>
        <dbReference type="EC" id="1.8.4.8"/>
    </reaction>
</comment>
<evidence type="ECO:0000256" key="2">
    <source>
        <dbReference type="ARBA" id="ARBA00023002"/>
    </source>
</evidence>
<dbReference type="NCBIfam" id="TIGR02057">
    <property type="entry name" value="PAPS_reductase"/>
    <property type="match status" value="1"/>
</dbReference>
<organism evidence="6">
    <name type="scientific">Planktothricoides raciborskii GIHE-MW2</name>
    <dbReference type="NCBI Taxonomy" id="2792601"/>
    <lineage>
        <taxon>Bacteria</taxon>
        <taxon>Bacillati</taxon>
        <taxon>Cyanobacteriota</taxon>
        <taxon>Cyanophyceae</taxon>
        <taxon>Oscillatoriophycideae</taxon>
        <taxon>Oscillatoriales</taxon>
        <taxon>Oscillatoriaceae</taxon>
        <taxon>Planktothricoides</taxon>
    </lineage>
</organism>
<dbReference type="InterPro" id="IPR011800">
    <property type="entry name" value="PAPS_reductase_CysH"/>
</dbReference>
<feature type="domain" description="Phosphoadenosine phosphosulphate reductase" evidence="5">
    <location>
        <begin position="64"/>
        <end position="240"/>
    </location>
</feature>